<keyword evidence="1" id="KW-0808">Transferase</keyword>
<evidence type="ECO:0000313" key="6">
    <source>
        <dbReference type="Proteomes" id="UP000029981"/>
    </source>
</evidence>
<evidence type="ECO:0008006" key="7">
    <source>
        <dbReference type="Google" id="ProtNLM"/>
    </source>
</evidence>
<evidence type="ECO:0000256" key="3">
    <source>
        <dbReference type="ARBA" id="ARBA00022777"/>
    </source>
</evidence>
<dbReference type="eggNOG" id="ENOG502QU6U">
    <property type="taxonomic scope" value="Eukaryota"/>
</dbReference>
<evidence type="ECO:0000313" key="5">
    <source>
        <dbReference type="EMBL" id="KGN54585.1"/>
    </source>
</evidence>
<reference evidence="5 6" key="3">
    <citation type="journal article" date="2010" name="BMC Genomics">
        <title>Transcriptome sequencing and comparative analysis of cucumber flowers with different sex types.</title>
        <authorList>
            <person name="Guo S."/>
            <person name="Zheng Y."/>
            <person name="Joung J.G."/>
            <person name="Liu S."/>
            <person name="Zhang Z."/>
            <person name="Crasta O.R."/>
            <person name="Sobral B.W."/>
            <person name="Xu Y."/>
            <person name="Huang S."/>
            <person name="Fei Z."/>
        </authorList>
    </citation>
    <scope>NUCLEOTIDE SEQUENCE [LARGE SCALE GENOMIC DNA]</scope>
    <source>
        <strain evidence="6">cv. 9930</strain>
    </source>
</reference>
<dbReference type="PANTHER" id="PTHR47973">
    <property type="entry name" value="CYSTEINE-RICH RECEPTOR-LIKE PROTEIN KINASE 3"/>
    <property type="match status" value="1"/>
</dbReference>
<sequence length="123" mass="13809">MHEQGKYLELADPRLEGRVTYEEVKKLVCIALCCVQEEPAIRPSMDAVVSMLEGGIPLSQPRNESLNFLRFYGRRFTEASTIEEEGYQNGSVIYSPANALPSCMSDSNYLFSYMSSQQVSGPR</sequence>
<dbReference type="GO" id="GO:0016301">
    <property type="term" value="F:kinase activity"/>
    <property type="evidence" value="ECO:0007669"/>
    <property type="project" value="UniProtKB-KW"/>
</dbReference>
<dbReference type="Proteomes" id="UP000029981">
    <property type="component" value="Chromosome 4"/>
</dbReference>
<dbReference type="InterPro" id="IPR052059">
    <property type="entry name" value="CR_Ser/Thr_kinase"/>
</dbReference>
<protein>
    <recommendedName>
        <fullName evidence="7">Serine-threonine/tyrosine-protein kinase catalytic domain-containing protein</fullName>
    </recommendedName>
</protein>
<dbReference type="Gramene" id="KGN54585">
    <property type="protein sequence ID" value="KGN54585"/>
    <property type="gene ID" value="Csa_4G372075"/>
</dbReference>
<keyword evidence="6" id="KW-1185">Reference proteome</keyword>
<reference evidence="5 6" key="4">
    <citation type="journal article" date="2011" name="BMC Genomics">
        <title>RNA-Seq improves annotation of protein-coding genes in the cucumber genome.</title>
        <authorList>
            <person name="Li Z."/>
            <person name="Zhang Z."/>
            <person name="Yan P."/>
            <person name="Huang S."/>
            <person name="Fei Z."/>
            <person name="Lin K."/>
        </authorList>
    </citation>
    <scope>NUCLEOTIDE SEQUENCE [LARGE SCALE GENOMIC DNA]</scope>
    <source>
        <strain evidence="6">cv. 9930</strain>
    </source>
</reference>
<name>A0A0A0KY79_CUCSA</name>
<evidence type="ECO:0000256" key="1">
    <source>
        <dbReference type="ARBA" id="ARBA00022679"/>
    </source>
</evidence>
<evidence type="ECO:0000256" key="4">
    <source>
        <dbReference type="ARBA" id="ARBA00022840"/>
    </source>
</evidence>
<gene>
    <name evidence="5" type="ORF">Csa_4G372075</name>
</gene>
<dbReference type="Gene3D" id="1.10.510.10">
    <property type="entry name" value="Transferase(Phosphotransferase) domain 1"/>
    <property type="match status" value="1"/>
</dbReference>
<dbReference type="GO" id="GO:0005524">
    <property type="term" value="F:ATP binding"/>
    <property type="evidence" value="ECO:0007669"/>
    <property type="project" value="UniProtKB-KW"/>
</dbReference>
<accession>A0A0A0KY79</accession>
<evidence type="ECO:0000256" key="2">
    <source>
        <dbReference type="ARBA" id="ARBA00022741"/>
    </source>
</evidence>
<dbReference type="EMBL" id="CM002925">
    <property type="protein sequence ID" value="KGN54585.1"/>
    <property type="molecule type" value="Genomic_DNA"/>
</dbReference>
<dbReference type="STRING" id="3659.A0A0A0KY79"/>
<reference evidence="5 6" key="2">
    <citation type="journal article" date="2009" name="PLoS ONE">
        <title>An integrated genetic and cytogenetic map of the cucumber genome.</title>
        <authorList>
            <person name="Ren Y."/>
            <person name="Zhang Z."/>
            <person name="Liu J."/>
            <person name="Staub J.E."/>
            <person name="Han Y."/>
            <person name="Cheng Z."/>
            <person name="Li X."/>
            <person name="Lu J."/>
            <person name="Miao H."/>
            <person name="Kang H."/>
            <person name="Xie B."/>
            <person name="Gu X."/>
            <person name="Wang X."/>
            <person name="Du Y."/>
            <person name="Jin W."/>
            <person name="Huang S."/>
        </authorList>
    </citation>
    <scope>NUCLEOTIDE SEQUENCE [LARGE SCALE GENOMIC DNA]</scope>
    <source>
        <strain evidence="6">cv. 9930</strain>
    </source>
</reference>
<reference evidence="5 6" key="1">
    <citation type="journal article" date="2009" name="Nat. Genet.">
        <title>The genome of the cucumber, Cucumis sativus L.</title>
        <authorList>
            <person name="Huang S."/>
            <person name="Li R."/>
            <person name="Zhang Z."/>
            <person name="Li L."/>
            <person name="Gu X."/>
            <person name="Fan W."/>
            <person name="Lucas W.J."/>
            <person name="Wang X."/>
            <person name="Xie B."/>
            <person name="Ni P."/>
            <person name="Ren Y."/>
            <person name="Zhu H."/>
            <person name="Li J."/>
            <person name="Lin K."/>
            <person name="Jin W."/>
            <person name="Fei Z."/>
            <person name="Li G."/>
            <person name="Staub J."/>
            <person name="Kilian A."/>
            <person name="van der Vossen E.A."/>
            <person name="Wu Y."/>
            <person name="Guo J."/>
            <person name="He J."/>
            <person name="Jia Z."/>
            <person name="Ren Y."/>
            <person name="Tian G."/>
            <person name="Lu Y."/>
            <person name="Ruan J."/>
            <person name="Qian W."/>
            <person name="Wang M."/>
            <person name="Huang Q."/>
            <person name="Li B."/>
            <person name="Xuan Z."/>
            <person name="Cao J."/>
            <person name="Asan"/>
            <person name="Wu Z."/>
            <person name="Zhang J."/>
            <person name="Cai Q."/>
            <person name="Bai Y."/>
            <person name="Zhao B."/>
            <person name="Han Y."/>
            <person name="Li Y."/>
            <person name="Li X."/>
            <person name="Wang S."/>
            <person name="Shi Q."/>
            <person name="Liu S."/>
            <person name="Cho W.K."/>
            <person name="Kim J.Y."/>
            <person name="Xu Y."/>
            <person name="Heller-Uszynska K."/>
            <person name="Miao H."/>
            <person name="Cheng Z."/>
            <person name="Zhang S."/>
            <person name="Wu J."/>
            <person name="Yang Y."/>
            <person name="Kang H."/>
            <person name="Li M."/>
            <person name="Liang H."/>
            <person name="Ren X."/>
            <person name="Shi Z."/>
            <person name="Wen M."/>
            <person name="Jian M."/>
            <person name="Yang H."/>
            <person name="Zhang G."/>
            <person name="Yang Z."/>
            <person name="Chen R."/>
            <person name="Liu S."/>
            <person name="Li J."/>
            <person name="Ma L."/>
            <person name="Liu H."/>
            <person name="Zhou Y."/>
            <person name="Zhao J."/>
            <person name="Fang X."/>
            <person name="Li G."/>
            <person name="Fang L."/>
            <person name="Li Y."/>
            <person name="Liu D."/>
            <person name="Zheng H."/>
            <person name="Zhang Y."/>
            <person name="Qin N."/>
            <person name="Li Z."/>
            <person name="Yang G."/>
            <person name="Yang S."/>
            <person name="Bolund L."/>
            <person name="Kristiansen K."/>
            <person name="Zheng H."/>
            <person name="Li S."/>
            <person name="Zhang X."/>
            <person name="Yang H."/>
            <person name="Wang J."/>
            <person name="Sun R."/>
            <person name="Zhang B."/>
            <person name="Jiang S."/>
            <person name="Wang J."/>
            <person name="Du Y."/>
            <person name="Li S."/>
        </authorList>
    </citation>
    <scope>NUCLEOTIDE SEQUENCE [LARGE SCALE GENOMIC DNA]</scope>
    <source>
        <strain evidence="6">cv. 9930</strain>
    </source>
</reference>
<keyword evidence="2" id="KW-0547">Nucleotide-binding</keyword>
<proteinExistence type="predicted"/>
<organism evidence="5 6">
    <name type="scientific">Cucumis sativus</name>
    <name type="common">Cucumber</name>
    <dbReference type="NCBI Taxonomy" id="3659"/>
    <lineage>
        <taxon>Eukaryota</taxon>
        <taxon>Viridiplantae</taxon>
        <taxon>Streptophyta</taxon>
        <taxon>Embryophyta</taxon>
        <taxon>Tracheophyta</taxon>
        <taxon>Spermatophyta</taxon>
        <taxon>Magnoliopsida</taxon>
        <taxon>eudicotyledons</taxon>
        <taxon>Gunneridae</taxon>
        <taxon>Pentapetalae</taxon>
        <taxon>rosids</taxon>
        <taxon>fabids</taxon>
        <taxon>Cucurbitales</taxon>
        <taxon>Cucurbitaceae</taxon>
        <taxon>Benincaseae</taxon>
        <taxon>Cucumis</taxon>
    </lineage>
</organism>
<dbReference type="AlphaFoldDB" id="A0A0A0KY79"/>
<keyword evidence="4" id="KW-0067">ATP-binding</keyword>
<keyword evidence="3" id="KW-0418">Kinase</keyword>